<reference evidence="2" key="1">
    <citation type="submission" date="2019-03" db="EMBL/GenBank/DDBJ databases">
        <title>WGS assembly of Setaria viridis.</title>
        <authorList>
            <person name="Huang P."/>
            <person name="Jenkins J."/>
            <person name="Grimwood J."/>
            <person name="Barry K."/>
            <person name="Healey A."/>
            <person name="Mamidi S."/>
            <person name="Sreedasyam A."/>
            <person name="Shu S."/>
            <person name="Feldman M."/>
            <person name="Wu J."/>
            <person name="Yu Y."/>
            <person name="Chen C."/>
            <person name="Johnson J."/>
            <person name="Rokhsar D."/>
            <person name="Baxter I."/>
            <person name="Schmutz J."/>
            <person name="Brutnell T."/>
            <person name="Kellogg E."/>
        </authorList>
    </citation>
    <scope>NUCLEOTIDE SEQUENCE [LARGE SCALE GENOMIC DNA]</scope>
</reference>
<dbReference type="Proteomes" id="UP000298652">
    <property type="component" value="Chromosome 4"/>
</dbReference>
<evidence type="ECO:0000313" key="2">
    <source>
        <dbReference type="EMBL" id="TKW21771.1"/>
    </source>
</evidence>
<feature type="compositionally biased region" description="Low complexity" evidence="1">
    <location>
        <begin position="1"/>
        <end position="18"/>
    </location>
</feature>
<evidence type="ECO:0000256" key="1">
    <source>
        <dbReference type="SAM" id="MobiDB-lite"/>
    </source>
</evidence>
<accession>A0A4U6UYF3</accession>
<dbReference type="AlphaFoldDB" id="A0A4U6UYF3"/>
<proteinExistence type="predicted"/>
<organism evidence="2 3">
    <name type="scientific">Setaria viridis</name>
    <name type="common">Green bristlegrass</name>
    <name type="synonym">Setaria italica subsp. viridis</name>
    <dbReference type="NCBI Taxonomy" id="4556"/>
    <lineage>
        <taxon>Eukaryota</taxon>
        <taxon>Viridiplantae</taxon>
        <taxon>Streptophyta</taxon>
        <taxon>Embryophyta</taxon>
        <taxon>Tracheophyta</taxon>
        <taxon>Spermatophyta</taxon>
        <taxon>Magnoliopsida</taxon>
        <taxon>Liliopsida</taxon>
        <taxon>Poales</taxon>
        <taxon>Poaceae</taxon>
        <taxon>PACMAD clade</taxon>
        <taxon>Panicoideae</taxon>
        <taxon>Panicodae</taxon>
        <taxon>Paniceae</taxon>
        <taxon>Cenchrinae</taxon>
        <taxon>Setaria</taxon>
    </lineage>
</organism>
<keyword evidence="3" id="KW-1185">Reference proteome</keyword>
<sequence>MVSGTRLLRSRRISTSGRVIPDGAASSGTT</sequence>
<dbReference type="Gramene" id="TKW21771">
    <property type="protein sequence ID" value="TKW21771"/>
    <property type="gene ID" value="SEVIR_4G143102v2"/>
</dbReference>
<gene>
    <name evidence="2" type="ORF">SEVIR_4G143102v2</name>
</gene>
<feature type="region of interest" description="Disordered" evidence="1">
    <location>
        <begin position="1"/>
        <end position="30"/>
    </location>
</feature>
<dbReference type="EMBL" id="CM016555">
    <property type="protein sequence ID" value="TKW21771.1"/>
    <property type="molecule type" value="Genomic_DNA"/>
</dbReference>
<evidence type="ECO:0000313" key="3">
    <source>
        <dbReference type="Proteomes" id="UP000298652"/>
    </source>
</evidence>
<name>A0A4U6UYF3_SETVI</name>
<protein>
    <submittedName>
        <fullName evidence="2">Uncharacterized protein</fullName>
    </submittedName>
</protein>